<evidence type="ECO:0000313" key="2">
    <source>
        <dbReference type="Proteomes" id="UP000230161"/>
    </source>
</evidence>
<name>A0A2M9C3W4_9MICO</name>
<keyword evidence="2" id="KW-1185">Reference proteome</keyword>
<comment type="caution">
    <text evidence="1">The sequence shown here is derived from an EMBL/GenBank/DDBJ whole genome shotgun (WGS) entry which is preliminary data.</text>
</comment>
<reference evidence="1 2" key="1">
    <citation type="submission" date="2017-11" db="EMBL/GenBank/DDBJ databases">
        <title>Genomic Encyclopedia of Archaeal and Bacterial Type Strains, Phase II (KMG-II): From Individual Species to Whole Genera.</title>
        <authorList>
            <person name="Goeker M."/>
        </authorList>
    </citation>
    <scope>NUCLEOTIDE SEQUENCE [LARGE SCALE GENOMIC DNA]</scope>
    <source>
        <strain evidence="1 2">DSM 25625</strain>
    </source>
</reference>
<evidence type="ECO:0000313" key="1">
    <source>
        <dbReference type="EMBL" id="PJJ65202.1"/>
    </source>
</evidence>
<dbReference type="OrthoDB" id="5121710at2"/>
<dbReference type="RefSeq" id="WP_157802753.1">
    <property type="nucleotide sequence ID" value="NZ_PGFB01000001.1"/>
</dbReference>
<protein>
    <submittedName>
        <fullName evidence="1">Uncharacterized protein</fullName>
    </submittedName>
</protein>
<dbReference type="EMBL" id="PGFB01000001">
    <property type="protein sequence ID" value="PJJ65202.1"/>
    <property type="molecule type" value="Genomic_DNA"/>
</dbReference>
<organism evidence="1 2">
    <name type="scientific">Compostimonas suwonensis</name>
    <dbReference type="NCBI Taxonomy" id="1048394"/>
    <lineage>
        <taxon>Bacteria</taxon>
        <taxon>Bacillati</taxon>
        <taxon>Actinomycetota</taxon>
        <taxon>Actinomycetes</taxon>
        <taxon>Micrococcales</taxon>
        <taxon>Microbacteriaceae</taxon>
        <taxon>Compostimonas</taxon>
    </lineage>
</organism>
<dbReference type="AlphaFoldDB" id="A0A2M9C3W4"/>
<sequence length="76" mass="8103">MSAGDQTEPVQDGSGDATQMERIRGLLVQVTADMAGHSDEQFLDELRRRLDDTGIEVSDQTLGVLLEAARGSSSAP</sequence>
<proteinExistence type="predicted"/>
<dbReference type="Proteomes" id="UP000230161">
    <property type="component" value="Unassembled WGS sequence"/>
</dbReference>
<accession>A0A2M9C3W4</accession>
<gene>
    <name evidence="1" type="ORF">CLV54_0231</name>
</gene>